<sequence>MCTSRDSSLRDYDIELEPDDDPSSTEHPTLQDKAFDDITTEIRSTVDHLLQLYQKRSQMYMSYVKCEAALRDAHAMCDIDPQSPLGYLCVGEVYRQQCRQQKAIDIYSLGLKKASTQHPSYSSLIQAKEDATSQLEKRVDFISQLPFDIVGQHIVPTIMKHQPTDLYNQWPYLHVSQTWRTRLLQSASLHYQLNDKLTIKVADANQLDKLKDYIDSITLSGYSGEHGLDLFPWQSARSLRRLEIYYDLFRRTEHPTSNLSSILMAVGDRLTHLRLNMDMYTLYRITPATEGSIHLEQILEHSPHLRMLTISCVVVKEFKSNNIYPNLVNLAIHVPPDPMTSSTVISVLKHCPSLRALSMFQCEQSRPLRVIHEYCPMLSYLQYGTAHGKYEKDCFDFDSYNTGCNTKPGLTKLDLVADYPKYDISDVISILQQHHSTLEEISIRNLTDTTARYERNMKITFPQLKSLHLAGDCQSAYMYRWILKHAPSLRSLSLDVKSTTIADPISNNITTLTMTLNDVCITNSWIGSSVITSISGNFHP</sequence>
<dbReference type="EMBL" id="LK023324">
    <property type="protein sequence ID" value="CDS08371.1"/>
    <property type="molecule type" value="Genomic_DNA"/>
</dbReference>
<dbReference type="Gene3D" id="1.25.40.10">
    <property type="entry name" value="Tetratricopeptide repeat domain"/>
    <property type="match status" value="1"/>
</dbReference>
<protein>
    <recommendedName>
        <fullName evidence="3">F-box domain-containing protein</fullName>
    </recommendedName>
</protein>
<name>A0A077WKV8_9FUNG</name>
<dbReference type="InterPro" id="IPR011990">
    <property type="entry name" value="TPR-like_helical_dom_sf"/>
</dbReference>
<dbReference type="SUPFAM" id="SSF48452">
    <property type="entry name" value="TPR-like"/>
    <property type="match status" value="1"/>
</dbReference>
<dbReference type="AlphaFoldDB" id="A0A077WKV8"/>
<evidence type="ECO:0008006" key="3">
    <source>
        <dbReference type="Google" id="ProtNLM"/>
    </source>
</evidence>
<organism evidence="2">
    <name type="scientific">Lichtheimia ramosa</name>
    <dbReference type="NCBI Taxonomy" id="688394"/>
    <lineage>
        <taxon>Eukaryota</taxon>
        <taxon>Fungi</taxon>
        <taxon>Fungi incertae sedis</taxon>
        <taxon>Mucoromycota</taxon>
        <taxon>Mucoromycotina</taxon>
        <taxon>Mucoromycetes</taxon>
        <taxon>Mucorales</taxon>
        <taxon>Lichtheimiaceae</taxon>
        <taxon>Lichtheimia</taxon>
    </lineage>
</organism>
<reference evidence="2" key="1">
    <citation type="journal article" date="2014" name="Genome Announc.">
        <title>De novo whole-genome sequence and genome annotation of Lichtheimia ramosa.</title>
        <authorList>
            <person name="Linde J."/>
            <person name="Schwartze V."/>
            <person name="Binder U."/>
            <person name="Lass-Florl C."/>
            <person name="Voigt K."/>
            <person name="Horn F."/>
        </authorList>
    </citation>
    <scope>NUCLEOTIDE SEQUENCE</scope>
    <source>
        <strain evidence="2">JMRC FSU:6197</strain>
    </source>
</reference>
<gene>
    <name evidence="2" type="ORF">LRAMOSA02319</name>
</gene>
<evidence type="ECO:0000313" key="2">
    <source>
        <dbReference type="EMBL" id="CDS08371.1"/>
    </source>
</evidence>
<accession>A0A077WKV8</accession>
<dbReference type="SUPFAM" id="SSF52047">
    <property type="entry name" value="RNI-like"/>
    <property type="match status" value="1"/>
</dbReference>
<feature type="region of interest" description="Disordered" evidence="1">
    <location>
        <begin position="1"/>
        <end position="30"/>
    </location>
</feature>
<evidence type="ECO:0000256" key="1">
    <source>
        <dbReference type="SAM" id="MobiDB-lite"/>
    </source>
</evidence>
<feature type="compositionally biased region" description="Acidic residues" evidence="1">
    <location>
        <begin position="14"/>
        <end position="23"/>
    </location>
</feature>
<proteinExistence type="predicted"/>
<dbReference type="InterPro" id="IPR032675">
    <property type="entry name" value="LRR_dom_sf"/>
</dbReference>
<dbReference type="OrthoDB" id="2282318at2759"/>
<dbReference type="Gene3D" id="3.80.10.10">
    <property type="entry name" value="Ribonuclease Inhibitor"/>
    <property type="match status" value="1"/>
</dbReference>